<evidence type="ECO:0000256" key="1">
    <source>
        <dbReference type="SAM" id="MobiDB-lite"/>
    </source>
</evidence>
<gene>
    <name evidence="3" type="ORF">N0F65_001390</name>
</gene>
<name>A0AAV2YWY0_9STRA</name>
<evidence type="ECO:0000313" key="4">
    <source>
        <dbReference type="Proteomes" id="UP001146120"/>
    </source>
</evidence>
<dbReference type="InterPro" id="IPR036871">
    <property type="entry name" value="PX_dom_sf"/>
</dbReference>
<dbReference type="InterPro" id="IPR001683">
    <property type="entry name" value="PX_dom"/>
</dbReference>
<dbReference type="Proteomes" id="UP001146120">
    <property type="component" value="Unassembled WGS sequence"/>
</dbReference>
<proteinExistence type="predicted"/>
<dbReference type="AlphaFoldDB" id="A0AAV2YWY0"/>
<dbReference type="Gene3D" id="3.30.1520.10">
    <property type="entry name" value="Phox-like domain"/>
    <property type="match status" value="1"/>
</dbReference>
<evidence type="ECO:0000259" key="2">
    <source>
        <dbReference type="PROSITE" id="PS50195"/>
    </source>
</evidence>
<dbReference type="EMBL" id="DAKRPA010000080">
    <property type="protein sequence ID" value="DAZ99562.1"/>
    <property type="molecule type" value="Genomic_DNA"/>
</dbReference>
<accession>A0AAV2YWY0</accession>
<feature type="region of interest" description="Disordered" evidence="1">
    <location>
        <begin position="45"/>
        <end position="71"/>
    </location>
</feature>
<comment type="caution">
    <text evidence="3">The sequence shown here is derived from an EMBL/GenBank/DDBJ whole genome shotgun (WGS) entry which is preliminary data.</text>
</comment>
<reference evidence="3" key="2">
    <citation type="journal article" date="2023" name="Microbiol Resour">
        <title>Decontamination and Annotation of the Draft Genome Sequence of the Oomycete Lagenidium giganteum ARSEF 373.</title>
        <authorList>
            <person name="Morgan W.R."/>
            <person name="Tartar A."/>
        </authorList>
    </citation>
    <scope>NUCLEOTIDE SEQUENCE</scope>
    <source>
        <strain evidence="3">ARSEF 373</strain>
    </source>
</reference>
<protein>
    <recommendedName>
        <fullName evidence="2">PX domain-containing protein</fullName>
    </recommendedName>
</protein>
<keyword evidence="4" id="KW-1185">Reference proteome</keyword>
<dbReference type="SUPFAM" id="SSF64268">
    <property type="entry name" value="PX domain"/>
    <property type="match status" value="1"/>
</dbReference>
<sequence length="347" mass="39854">MWKKSAAALAAESLHHRLQKPSRRGALVGGSRLGVDLSTLMNMVTKQSSNGDGRDSDENEENRPQGAVLDDRGQLCRVSMDSTCSTRSSMSTQGTRRRFGTILLDNDRQDLFLFRDEAEYSDYLNATITGVHTEMDSVVFYEVEVSLSQMKWKVLRRFSEFRNLRQVLIKHISRRLRFQNPKCQICVDILESIQQHDFPSKRQRQQLKKLLFASIPPLSFSTNRETLLSVSDASGDEESAKLVADRKAKFQEFLALCLLTIRGLRQHAKIMKDSTSCQTSICLRAIEEFLGLSFTRYLRFLGERGIVKSREPKEVYEENTKYHYHHYHHHHAHLHASHGKRRATIAG</sequence>
<dbReference type="PROSITE" id="PS50195">
    <property type="entry name" value="PX"/>
    <property type="match status" value="1"/>
</dbReference>
<dbReference type="GO" id="GO:0035091">
    <property type="term" value="F:phosphatidylinositol binding"/>
    <property type="evidence" value="ECO:0007669"/>
    <property type="project" value="InterPro"/>
</dbReference>
<reference evidence="3" key="1">
    <citation type="submission" date="2022-11" db="EMBL/GenBank/DDBJ databases">
        <authorList>
            <person name="Morgan W.R."/>
            <person name="Tartar A."/>
        </authorList>
    </citation>
    <scope>NUCLEOTIDE SEQUENCE</scope>
    <source>
        <strain evidence="3">ARSEF 373</strain>
    </source>
</reference>
<feature type="domain" description="PX" evidence="2">
    <location>
        <begin position="119"/>
        <end position="281"/>
    </location>
</feature>
<evidence type="ECO:0000313" key="3">
    <source>
        <dbReference type="EMBL" id="DAZ99562.1"/>
    </source>
</evidence>
<dbReference type="Pfam" id="PF00787">
    <property type="entry name" value="PX"/>
    <property type="match status" value="1"/>
</dbReference>
<organism evidence="3 4">
    <name type="scientific">Lagenidium giganteum</name>
    <dbReference type="NCBI Taxonomy" id="4803"/>
    <lineage>
        <taxon>Eukaryota</taxon>
        <taxon>Sar</taxon>
        <taxon>Stramenopiles</taxon>
        <taxon>Oomycota</taxon>
        <taxon>Peronosporomycetes</taxon>
        <taxon>Pythiales</taxon>
        <taxon>Pythiaceae</taxon>
    </lineage>
</organism>